<evidence type="ECO:0000313" key="2">
    <source>
        <dbReference type="EMBL" id="CEP08707.1"/>
    </source>
</evidence>
<proteinExistence type="predicted"/>
<accession>A0A0B7MU92</accession>
<evidence type="ECO:0000259" key="1">
    <source>
        <dbReference type="PROSITE" id="PS50011"/>
    </source>
</evidence>
<protein>
    <recommendedName>
        <fullName evidence="1">Protein kinase domain-containing protein</fullName>
    </recommendedName>
</protein>
<feature type="domain" description="Protein kinase" evidence="1">
    <location>
        <begin position="1"/>
        <end position="245"/>
    </location>
</feature>
<dbReference type="SMART" id="SM00220">
    <property type="entry name" value="S_TKc"/>
    <property type="match status" value="1"/>
</dbReference>
<dbReference type="InterPro" id="IPR000719">
    <property type="entry name" value="Prot_kinase_dom"/>
</dbReference>
<dbReference type="STRING" id="35722.A0A0B7MU92"/>
<organism evidence="2 3">
    <name type="scientific">Parasitella parasitica</name>
    <dbReference type="NCBI Taxonomy" id="35722"/>
    <lineage>
        <taxon>Eukaryota</taxon>
        <taxon>Fungi</taxon>
        <taxon>Fungi incertae sedis</taxon>
        <taxon>Mucoromycota</taxon>
        <taxon>Mucoromycotina</taxon>
        <taxon>Mucoromycetes</taxon>
        <taxon>Mucorales</taxon>
        <taxon>Mucorineae</taxon>
        <taxon>Mucoraceae</taxon>
        <taxon>Parasitella</taxon>
    </lineage>
</organism>
<dbReference type="SUPFAM" id="SSF56112">
    <property type="entry name" value="Protein kinase-like (PK-like)"/>
    <property type="match status" value="1"/>
</dbReference>
<evidence type="ECO:0000313" key="3">
    <source>
        <dbReference type="Proteomes" id="UP000054107"/>
    </source>
</evidence>
<dbReference type="GO" id="GO:0005524">
    <property type="term" value="F:ATP binding"/>
    <property type="evidence" value="ECO:0007669"/>
    <property type="project" value="InterPro"/>
</dbReference>
<keyword evidence="3" id="KW-1185">Reference proteome</keyword>
<dbReference type="Gene3D" id="1.10.510.10">
    <property type="entry name" value="Transferase(Phosphotransferase) domain 1"/>
    <property type="match status" value="1"/>
</dbReference>
<dbReference type="EMBL" id="LN719964">
    <property type="protein sequence ID" value="CEP08707.1"/>
    <property type="molecule type" value="Genomic_DNA"/>
</dbReference>
<dbReference type="InterPro" id="IPR011009">
    <property type="entry name" value="Kinase-like_dom_sf"/>
</dbReference>
<gene>
    <name evidence="2" type="primary">PARPA_02052.1 scaffold 2397</name>
</gene>
<dbReference type="PROSITE" id="PS50011">
    <property type="entry name" value="PROTEIN_KINASE_DOM"/>
    <property type="match status" value="1"/>
</dbReference>
<dbReference type="PANTHER" id="PTHR24347">
    <property type="entry name" value="SERINE/THREONINE-PROTEIN KINASE"/>
    <property type="match status" value="1"/>
</dbReference>
<name>A0A0B7MU92_9FUNG</name>
<reference evidence="2 3" key="1">
    <citation type="submission" date="2014-09" db="EMBL/GenBank/DDBJ databases">
        <authorList>
            <person name="Ellenberger Sabrina"/>
        </authorList>
    </citation>
    <scope>NUCLEOTIDE SEQUENCE [LARGE SCALE GENOMIC DNA]</scope>
    <source>
        <strain evidence="2 3">CBS 412.66</strain>
    </source>
</reference>
<dbReference type="Pfam" id="PF00069">
    <property type="entry name" value="Pkinase"/>
    <property type="match status" value="1"/>
</dbReference>
<dbReference type="AlphaFoldDB" id="A0A0B7MU92"/>
<sequence>MNQHNVYSVYLTDTSQNGTYWCIISFVSGHINFLYIQRNNDDNDPTEFTKPNVLALVASHENEEGKFAYFPLYPGGTLMDRIEDNFRNGIRMSEKNAIFFLQQLLSGLEPQNILLSEHHLKRPRLIIADFGLSMQKSQMPTYWKSDYGTESYHSPEMICSEPFDEKIDSWAAGVVFYNMLTNQNPFPKEDDTMLSDKESVLGKKLDLANDLPGISPTSKNLIMHLLEKDQSKRYTAKQANKTRWLFIYWKDNKAVQESFLAERQYWFHDGPSNKENVTNTTMKKQRSSYHFDDDIENVEFITQLRNPFSDGTFLKGKHAGFDPDYHQDFIDKINAYKDLEGL</sequence>
<dbReference type="Proteomes" id="UP000054107">
    <property type="component" value="Unassembled WGS sequence"/>
</dbReference>
<dbReference type="OrthoDB" id="10252171at2759"/>
<dbReference type="GO" id="GO:0004672">
    <property type="term" value="F:protein kinase activity"/>
    <property type="evidence" value="ECO:0007669"/>
    <property type="project" value="InterPro"/>
</dbReference>